<dbReference type="GO" id="GO:0005313">
    <property type="term" value="F:L-glutamate transmembrane transporter activity"/>
    <property type="evidence" value="ECO:0007669"/>
    <property type="project" value="TreeGrafter"/>
</dbReference>
<evidence type="ECO:0000256" key="4">
    <source>
        <dbReference type="ARBA" id="ARBA00022692"/>
    </source>
</evidence>
<comment type="subunit">
    <text evidence="14">Homodimer (via N-terminus).</text>
</comment>
<keyword evidence="21" id="KW-1185">Reference proteome</keyword>
<feature type="repeat" description="Solcar" evidence="17">
    <location>
        <begin position="517"/>
        <end position="605"/>
    </location>
</feature>
<keyword evidence="4 17" id="KW-0812">Transmembrane</keyword>
<keyword evidence="7" id="KW-0999">Mitochondrion inner membrane</keyword>
<dbReference type="PROSITE" id="PS50920">
    <property type="entry name" value="SOLCAR"/>
    <property type="match status" value="3"/>
</dbReference>
<evidence type="ECO:0000256" key="11">
    <source>
        <dbReference type="ARBA" id="ARBA00023128"/>
    </source>
</evidence>
<dbReference type="FunFam" id="1.10.238.10:FF:000064">
    <property type="entry name" value="calcium-binding mitochondrial carrier protein Aralar1 isoform X1"/>
    <property type="match status" value="1"/>
</dbReference>
<evidence type="ECO:0000256" key="12">
    <source>
        <dbReference type="ARBA" id="ARBA00023136"/>
    </source>
</evidence>
<comment type="similarity">
    <text evidence="2">Belongs to the mitochondrial carrier (TC 2.A.29) family.</text>
</comment>
<dbReference type="SUPFAM" id="SSF103506">
    <property type="entry name" value="Mitochondrial carrier"/>
    <property type="match status" value="1"/>
</dbReference>
<dbReference type="InterPro" id="IPR023395">
    <property type="entry name" value="MCP_dom_sf"/>
</dbReference>
<dbReference type="PANTHER" id="PTHR45678:SF7">
    <property type="entry name" value="ELECTROGENIC ASPARTATE_GLUTAMATE ANTIPORTER SLC25A12, MITOCHONDRIAL"/>
    <property type="match status" value="1"/>
</dbReference>
<evidence type="ECO:0000313" key="20">
    <source>
        <dbReference type="EMBL" id="CAJ1079380.1"/>
    </source>
</evidence>
<evidence type="ECO:0000256" key="10">
    <source>
        <dbReference type="ARBA" id="ARBA00022990"/>
    </source>
</evidence>
<evidence type="ECO:0000256" key="15">
    <source>
        <dbReference type="ARBA" id="ARBA00047487"/>
    </source>
</evidence>
<keyword evidence="3" id="KW-0813">Transport</keyword>
<evidence type="ECO:0000256" key="6">
    <source>
        <dbReference type="ARBA" id="ARBA00022737"/>
    </source>
</evidence>
<evidence type="ECO:0000256" key="5">
    <source>
        <dbReference type="ARBA" id="ARBA00022723"/>
    </source>
</evidence>
<dbReference type="PANTHER" id="PTHR45678">
    <property type="entry name" value="MITOCHONDRIAL 2-OXODICARBOXYLATE CARRIER 1-RELATED"/>
    <property type="match status" value="1"/>
</dbReference>
<reference evidence="20" key="1">
    <citation type="submission" date="2023-08" db="EMBL/GenBank/DDBJ databases">
        <authorList>
            <person name="Alioto T."/>
            <person name="Alioto T."/>
            <person name="Gomez Garrido J."/>
        </authorList>
    </citation>
    <scope>NUCLEOTIDE SEQUENCE</scope>
</reference>
<dbReference type="InterPro" id="IPR002048">
    <property type="entry name" value="EF_hand_dom"/>
</dbReference>
<dbReference type="PROSITE" id="PS50222">
    <property type="entry name" value="EF_HAND_2"/>
    <property type="match status" value="2"/>
</dbReference>
<keyword evidence="11" id="KW-0496">Mitochondrion</keyword>
<feature type="region of interest" description="Disordered" evidence="18">
    <location>
        <begin position="660"/>
        <end position="681"/>
    </location>
</feature>
<dbReference type="InterPro" id="IPR011992">
    <property type="entry name" value="EF-hand-dom_pair"/>
</dbReference>
<dbReference type="PRINTS" id="PR00926">
    <property type="entry name" value="MITOCARRIER"/>
</dbReference>
<dbReference type="AlphaFoldDB" id="A0AAV1H173"/>
<dbReference type="GO" id="GO:0015183">
    <property type="term" value="F:L-aspartate transmembrane transporter activity"/>
    <property type="evidence" value="ECO:0007669"/>
    <property type="project" value="TreeGrafter"/>
</dbReference>
<keyword evidence="5" id="KW-0479">Metal-binding</keyword>
<dbReference type="InterPro" id="IPR002067">
    <property type="entry name" value="MCP"/>
</dbReference>
<keyword evidence="10" id="KW-0007">Acetylation</keyword>
<dbReference type="EMBL" id="OY660881">
    <property type="protein sequence ID" value="CAJ1079380.1"/>
    <property type="molecule type" value="Genomic_DNA"/>
</dbReference>
<comment type="subcellular location">
    <subcellularLocation>
        <location evidence="1">Mitochondrion inner membrane</location>
        <topology evidence="1">Multi-pass membrane protein</topology>
    </subcellularLocation>
</comment>
<evidence type="ECO:0000256" key="17">
    <source>
        <dbReference type="PROSITE-ProRule" id="PRU00282"/>
    </source>
</evidence>
<comment type="catalytic activity">
    <reaction evidence="15">
        <text>L-aspartate(in) + L-glutamate(out) + H(+)(out) = L-aspartate(out) + L-glutamate(in) + H(+)(in)</text>
        <dbReference type="Rhea" id="RHEA:70783"/>
        <dbReference type="ChEBI" id="CHEBI:15378"/>
        <dbReference type="ChEBI" id="CHEBI:29985"/>
        <dbReference type="ChEBI" id="CHEBI:29991"/>
    </reaction>
</comment>
<keyword evidence="12 17" id="KW-0472">Membrane</keyword>
<evidence type="ECO:0000256" key="18">
    <source>
        <dbReference type="SAM" id="MobiDB-lite"/>
    </source>
</evidence>
<evidence type="ECO:0000256" key="14">
    <source>
        <dbReference type="ARBA" id="ARBA00038674"/>
    </source>
</evidence>
<keyword evidence="8" id="KW-0106">Calcium</keyword>
<comment type="catalytic activity">
    <reaction evidence="13">
        <text>3-sulfino-L-alanine(out) + L-aspartate(in) = 3-sulfino-L-alanine(in) + L-aspartate(out)</text>
        <dbReference type="Rhea" id="RHEA:70975"/>
        <dbReference type="ChEBI" id="CHEBI:29991"/>
        <dbReference type="ChEBI" id="CHEBI:61085"/>
    </reaction>
</comment>
<dbReference type="InterPro" id="IPR051028">
    <property type="entry name" value="Mito_Solute_Carrier"/>
</dbReference>
<dbReference type="Gene3D" id="1.10.238.10">
    <property type="entry name" value="EF-hand"/>
    <property type="match status" value="2"/>
</dbReference>
<gene>
    <name evidence="20" type="ORF">XNOV1_A025547</name>
</gene>
<organism evidence="20 21">
    <name type="scientific">Xyrichtys novacula</name>
    <name type="common">Pearly razorfish</name>
    <name type="synonym">Hemipteronotus novacula</name>
    <dbReference type="NCBI Taxonomy" id="13765"/>
    <lineage>
        <taxon>Eukaryota</taxon>
        <taxon>Metazoa</taxon>
        <taxon>Chordata</taxon>
        <taxon>Craniata</taxon>
        <taxon>Vertebrata</taxon>
        <taxon>Euteleostomi</taxon>
        <taxon>Actinopterygii</taxon>
        <taxon>Neopterygii</taxon>
        <taxon>Teleostei</taxon>
        <taxon>Neoteleostei</taxon>
        <taxon>Acanthomorphata</taxon>
        <taxon>Eupercaria</taxon>
        <taxon>Labriformes</taxon>
        <taxon>Labridae</taxon>
        <taxon>Xyrichtys</taxon>
    </lineage>
</organism>
<dbReference type="Pfam" id="PF00153">
    <property type="entry name" value="Mito_carr"/>
    <property type="match status" value="3"/>
</dbReference>
<protein>
    <submittedName>
        <fullName evidence="20">Calcium-binding mitochondrial carrier protein Aralar1 isoform X1</fullName>
    </submittedName>
</protein>
<evidence type="ECO:0000256" key="8">
    <source>
        <dbReference type="ARBA" id="ARBA00022837"/>
    </source>
</evidence>
<evidence type="ECO:0000256" key="9">
    <source>
        <dbReference type="ARBA" id="ARBA00022989"/>
    </source>
</evidence>
<evidence type="ECO:0000256" key="16">
    <source>
        <dbReference type="ARBA" id="ARBA00048652"/>
    </source>
</evidence>
<feature type="domain" description="EF-hand" evidence="19">
    <location>
        <begin position="157"/>
        <end position="192"/>
    </location>
</feature>
<evidence type="ECO:0000256" key="13">
    <source>
        <dbReference type="ARBA" id="ARBA00037019"/>
    </source>
</evidence>
<dbReference type="Gene3D" id="1.50.40.10">
    <property type="entry name" value="Mitochondrial carrier domain"/>
    <property type="match status" value="1"/>
</dbReference>
<dbReference type="Proteomes" id="UP001178508">
    <property type="component" value="Chromosome 18"/>
</dbReference>
<name>A0AAV1H173_XYRNO</name>
<feature type="compositionally biased region" description="Basic and acidic residues" evidence="18">
    <location>
        <begin position="672"/>
        <end position="681"/>
    </location>
</feature>
<comment type="catalytic activity">
    <reaction evidence="16">
        <text>3-sulfino-L-alanine(out) + L-glutamate(in) + H(+)(in) = 3-sulfino-L-alanine(in) + L-glutamate(out) + H(+)(out)</text>
        <dbReference type="Rhea" id="RHEA:70967"/>
        <dbReference type="ChEBI" id="CHEBI:15378"/>
        <dbReference type="ChEBI" id="CHEBI:29985"/>
        <dbReference type="ChEBI" id="CHEBI:61085"/>
    </reaction>
</comment>
<accession>A0AAV1H173</accession>
<feature type="repeat" description="Solcar" evidence="17">
    <location>
        <begin position="425"/>
        <end position="509"/>
    </location>
</feature>
<evidence type="ECO:0000256" key="7">
    <source>
        <dbReference type="ARBA" id="ARBA00022792"/>
    </source>
</evidence>
<dbReference type="GO" id="GO:0043490">
    <property type="term" value="P:malate-aspartate shuttle"/>
    <property type="evidence" value="ECO:0007669"/>
    <property type="project" value="TreeGrafter"/>
</dbReference>
<sequence>MAPMVQATRRADPHDLKAIFLKYASVVEDGEHYMTPRDFVQSYLGLHTQPQHNPKTVELIAGVADTTKDGLISYQEFLAFESVLCAPDALFIVAFQLFDKTGTGNISFENVRDIFSQTTVHHHIPFNWDCEFIRLHFGHERNKNLSYTEFTQFLQELQLEHARQAFAQNDKKKTGSITALDFSDIMATIRHHMLTPFVEENLVSAAGGSTSHMVSFSYFNAFNALLNNMELVRKVYSTLAGTYRDTLVTKEEFVHAANKFGQITPMEIDILYQLVGLHTHSGRLNHADIERIAPLEEGAMPYHLAEAQRQHAQHEKSRPIWLQAAESAYRFTLGSIAGATGATAVYPIDLVKTRMQNQRSTGSFVGELMYKNSFDCAKKVLRYEGFFGFYRGLLPQLIGVAPEKAIKLTMNDFVRDKFTTEDDTIPLAAEILAGGCAGGSQVIFTNPLEIVKIRLQVAGEITTGPRVSALTVVRDLGFFGLYKGAKACFLRDIPFSAIYFPVYAHTKSKLADDDGRLGALQLLTAGAIAGVPAASLVTPADVIKTRLQVAARAGQTTYTGVIDCFRKILKEEGFRAFWKGAGARVFRSSPQFGVTLVTYELLQRWFYVDFGGHRPAGSEPTPKPTLEDLPSVTADHVGGYRLAAATFAGVERKFGLHLPKFKPSGEATIKPAEAKSEPQPS</sequence>
<evidence type="ECO:0000256" key="2">
    <source>
        <dbReference type="ARBA" id="ARBA00006375"/>
    </source>
</evidence>
<keyword evidence="6" id="KW-0677">Repeat</keyword>
<evidence type="ECO:0000313" key="21">
    <source>
        <dbReference type="Proteomes" id="UP001178508"/>
    </source>
</evidence>
<evidence type="ECO:0000256" key="1">
    <source>
        <dbReference type="ARBA" id="ARBA00004448"/>
    </source>
</evidence>
<proteinExistence type="inferred from homology"/>
<dbReference type="SUPFAM" id="SSF47473">
    <property type="entry name" value="EF-hand"/>
    <property type="match status" value="2"/>
</dbReference>
<keyword evidence="9" id="KW-1133">Transmembrane helix</keyword>
<dbReference type="GO" id="GO:0005509">
    <property type="term" value="F:calcium ion binding"/>
    <property type="evidence" value="ECO:0007669"/>
    <property type="project" value="InterPro"/>
</dbReference>
<dbReference type="FunFam" id="1.10.238.10:FF:000321">
    <property type="entry name" value="Solute carrier family 25 member 12"/>
    <property type="match status" value="1"/>
</dbReference>
<feature type="domain" description="EF-hand" evidence="19">
    <location>
        <begin position="86"/>
        <end position="121"/>
    </location>
</feature>
<dbReference type="FunFam" id="1.50.40.10:FF:000004">
    <property type="entry name" value="Calcium-binding mitochondrial carrier protein Aralar1"/>
    <property type="match status" value="1"/>
</dbReference>
<evidence type="ECO:0000259" key="19">
    <source>
        <dbReference type="PROSITE" id="PS50222"/>
    </source>
</evidence>
<feature type="repeat" description="Solcar" evidence="17">
    <location>
        <begin position="325"/>
        <end position="417"/>
    </location>
</feature>
<dbReference type="InterPro" id="IPR018108">
    <property type="entry name" value="MCP_transmembrane"/>
</dbReference>
<dbReference type="SMART" id="SM00054">
    <property type="entry name" value="EFh"/>
    <property type="match status" value="3"/>
</dbReference>
<evidence type="ECO:0000256" key="3">
    <source>
        <dbReference type="ARBA" id="ARBA00022448"/>
    </source>
</evidence>
<dbReference type="GO" id="GO:0005743">
    <property type="term" value="C:mitochondrial inner membrane"/>
    <property type="evidence" value="ECO:0007669"/>
    <property type="project" value="UniProtKB-SubCell"/>
</dbReference>